<feature type="compositionally biased region" description="Low complexity" evidence="6">
    <location>
        <begin position="287"/>
        <end position="308"/>
    </location>
</feature>
<feature type="compositionally biased region" description="Basic and acidic residues" evidence="6">
    <location>
        <begin position="420"/>
        <end position="433"/>
    </location>
</feature>
<evidence type="ECO:0000313" key="8">
    <source>
        <dbReference type="EMBL" id="TNY17549.1"/>
    </source>
</evidence>
<dbReference type="GO" id="GO:0005789">
    <property type="term" value="C:endoplasmic reticulum membrane"/>
    <property type="evidence" value="ECO:0007669"/>
    <property type="project" value="UniProtKB-SubCell"/>
</dbReference>
<gene>
    <name evidence="8" type="ORF">DMC30DRAFT_104731</name>
</gene>
<dbReference type="PROSITE" id="PS00636">
    <property type="entry name" value="DNAJ_1"/>
    <property type="match status" value="1"/>
</dbReference>
<dbReference type="InterPro" id="IPR015399">
    <property type="entry name" value="DUF1977_DnaJ-like"/>
</dbReference>
<dbReference type="InterPro" id="IPR051100">
    <property type="entry name" value="DnaJ_subfamily_B/C"/>
</dbReference>
<feature type="domain" description="J" evidence="7">
    <location>
        <begin position="131"/>
        <end position="195"/>
    </location>
</feature>
<proteinExistence type="predicted"/>
<dbReference type="SUPFAM" id="SSF46565">
    <property type="entry name" value="Chaperone J-domain"/>
    <property type="match status" value="1"/>
</dbReference>
<dbReference type="CDD" id="cd06257">
    <property type="entry name" value="DnaJ"/>
    <property type="match status" value="1"/>
</dbReference>
<comment type="caution">
    <text evidence="8">The sequence shown here is derived from an EMBL/GenBank/DDBJ whole genome shotgun (WGS) entry which is preliminary data.</text>
</comment>
<evidence type="ECO:0000259" key="7">
    <source>
        <dbReference type="PROSITE" id="PS50076"/>
    </source>
</evidence>
<sequence>MVANRDEALRALAIAQRHLDNANYPAAIRFANKSIALEDTPQARTLVQRAQQLEQGAAPGGGAGTSSSSSSPPSASTSATSPGPSSASTTQRTSASTRPTPSDAPAASSAKQYTSDQLAVVRRVRACRATSYYEILELEKSCSDGQVKKAYRKLALSLHPDKNLAPGAEEAFKMVSKAFQVLSDSNKRAIFDQTGGDPDSRGGGGGGPSSGGGGGFARSPYAGAGFGGGGDDISPEDLFRAFFGGGGGAFGGGPFGGGGRGGFQTFGGGPFGGTTFQFYGPGGARMGGMPRQQGPGRRQGQGAPSSSSSPWVQLAPLLLFFALSLLSQLPSWLSSASSGGLGAAPDPSFAFEPRAKHALERETASGTRYFVDVDEWSQHPLFDELVRENGERVEREMQESAAAAEGAVGAPQPGSKKWKRDLAERLGVPRREGAGATAAPVDPFSSSSSPDAPADAPPPTPPLRTPRSLARFEHRVNDAWVSRLQNLCRMELNRRSDALERARGFLGIGTDHARIKELLDAKLPNCEALSKIPGYRVQY</sequence>
<feature type="region of interest" description="Disordered" evidence="6">
    <location>
        <begin position="189"/>
        <end position="218"/>
    </location>
</feature>
<dbReference type="STRING" id="5288.A0A5C5FMP0"/>
<keyword evidence="9" id="KW-1185">Reference proteome</keyword>
<keyword evidence="4" id="KW-1133">Transmembrane helix</keyword>
<dbReference type="GO" id="GO:0030544">
    <property type="term" value="F:Hsp70 protein binding"/>
    <property type="evidence" value="ECO:0007669"/>
    <property type="project" value="TreeGrafter"/>
</dbReference>
<dbReference type="Pfam" id="PF09320">
    <property type="entry name" value="DUF1977"/>
    <property type="match status" value="1"/>
</dbReference>
<evidence type="ECO:0000256" key="3">
    <source>
        <dbReference type="ARBA" id="ARBA00022824"/>
    </source>
</evidence>
<evidence type="ECO:0000313" key="9">
    <source>
        <dbReference type="Proteomes" id="UP000311382"/>
    </source>
</evidence>
<feature type="region of interest" description="Disordered" evidence="6">
    <location>
        <begin position="391"/>
        <end position="466"/>
    </location>
</feature>
<dbReference type="InterPro" id="IPR001623">
    <property type="entry name" value="DnaJ_domain"/>
</dbReference>
<accession>A0A5C5FMP0</accession>
<protein>
    <recommendedName>
        <fullName evidence="7">J domain-containing protein</fullName>
    </recommendedName>
</protein>
<dbReference type="SMART" id="SM00271">
    <property type="entry name" value="DnaJ"/>
    <property type="match status" value="1"/>
</dbReference>
<feature type="region of interest" description="Disordered" evidence="6">
    <location>
        <begin position="55"/>
        <end position="115"/>
    </location>
</feature>
<dbReference type="InterPro" id="IPR018253">
    <property type="entry name" value="DnaJ_domain_CS"/>
</dbReference>
<organism evidence="8 9">
    <name type="scientific">Rhodotorula diobovata</name>
    <dbReference type="NCBI Taxonomy" id="5288"/>
    <lineage>
        <taxon>Eukaryota</taxon>
        <taxon>Fungi</taxon>
        <taxon>Dikarya</taxon>
        <taxon>Basidiomycota</taxon>
        <taxon>Pucciniomycotina</taxon>
        <taxon>Microbotryomycetes</taxon>
        <taxon>Sporidiobolales</taxon>
        <taxon>Sporidiobolaceae</taxon>
        <taxon>Rhodotorula</taxon>
    </lineage>
</organism>
<feature type="compositionally biased region" description="Low complexity" evidence="6">
    <location>
        <begin position="438"/>
        <end position="454"/>
    </location>
</feature>
<dbReference type="PANTHER" id="PTHR43908">
    <property type="entry name" value="AT29763P-RELATED"/>
    <property type="match status" value="1"/>
</dbReference>
<comment type="subcellular location">
    <subcellularLocation>
        <location evidence="1">Endoplasmic reticulum membrane</location>
        <topology evidence="1">Single-pass membrane protein</topology>
    </subcellularLocation>
</comment>
<feature type="region of interest" description="Disordered" evidence="6">
    <location>
        <begin position="284"/>
        <end position="308"/>
    </location>
</feature>
<dbReference type="GO" id="GO:0071218">
    <property type="term" value="P:cellular response to misfolded protein"/>
    <property type="evidence" value="ECO:0007669"/>
    <property type="project" value="TreeGrafter"/>
</dbReference>
<dbReference type="PRINTS" id="PR00625">
    <property type="entry name" value="JDOMAIN"/>
</dbReference>
<dbReference type="Proteomes" id="UP000311382">
    <property type="component" value="Unassembled WGS sequence"/>
</dbReference>
<reference evidence="8 9" key="1">
    <citation type="submission" date="2019-03" db="EMBL/GenBank/DDBJ databases">
        <title>Rhodosporidium diobovatum UCD-FST 08-225 genome sequencing, assembly, and annotation.</title>
        <authorList>
            <person name="Fakankun I.U."/>
            <person name="Fristensky B."/>
            <person name="Levin D.B."/>
        </authorList>
    </citation>
    <scope>NUCLEOTIDE SEQUENCE [LARGE SCALE GENOMIC DNA]</scope>
    <source>
        <strain evidence="8 9">UCD-FST 08-225</strain>
    </source>
</reference>
<feature type="compositionally biased region" description="Pro residues" evidence="6">
    <location>
        <begin position="455"/>
        <end position="464"/>
    </location>
</feature>
<name>A0A5C5FMP0_9BASI</name>
<keyword evidence="3" id="KW-0256">Endoplasmic reticulum</keyword>
<dbReference type="PANTHER" id="PTHR43908:SF3">
    <property type="entry name" value="AT29763P-RELATED"/>
    <property type="match status" value="1"/>
</dbReference>
<evidence type="ECO:0000256" key="5">
    <source>
        <dbReference type="ARBA" id="ARBA00023136"/>
    </source>
</evidence>
<evidence type="ECO:0000256" key="1">
    <source>
        <dbReference type="ARBA" id="ARBA00004389"/>
    </source>
</evidence>
<keyword evidence="5" id="KW-0472">Membrane</keyword>
<dbReference type="AlphaFoldDB" id="A0A5C5FMP0"/>
<dbReference type="InterPro" id="IPR036869">
    <property type="entry name" value="J_dom_sf"/>
</dbReference>
<feature type="compositionally biased region" description="Low complexity" evidence="6">
    <location>
        <begin position="65"/>
        <end position="110"/>
    </location>
</feature>
<evidence type="ECO:0000256" key="4">
    <source>
        <dbReference type="ARBA" id="ARBA00022989"/>
    </source>
</evidence>
<feature type="compositionally biased region" description="Low complexity" evidence="6">
    <location>
        <begin position="401"/>
        <end position="410"/>
    </location>
</feature>
<dbReference type="PROSITE" id="PS50076">
    <property type="entry name" value="DNAJ_2"/>
    <property type="match status" value="1"/>
</dbReference>
<feature type="compositionally biased region" description="Gly residues" evidence="6">
    <location>
        <begin position="201"/>
        <end position="216"/>
    </location>
</feature>
<dbReference type="FunFam" id="1.10.287.110:FF:000070">
    <property type="entry name" value="Endoplasmic reticulum protein, putative"/>
    <property type="match status" value="1"/>
</dbReference>
<dbReference type="Gene3D" id="1.10.287.110">
    <property type="entry name" value="DnaJ domain"/>
    <property type="match status" value="1"/>
</dbReference>
<evidence type="ECO:0000256" key="2">
    <source>
        <dbReference type="ARBA" id="ARBA00022692"/>
    </source>
</evidence>
<keyword evidence="2" id="KW-0812">Transmembrane</keyword>
<dbReference type="OrthoDB" id="1507364at2759"/>
<dbReference type="EMBL" id="SOZI01000193">
    <property type="protein sequence ID" value="TNY17549.1"/>
    <property type="molecule type" value="Genomic_DNA"/>
</dbReference>
<evidence type="ECO:0000256" key="6">
    <source>
        <dbReference type="SAM" id="MobiDB-lite"/>
    </source>
</evidence>
<dbReference type="Pfam" id="PF00226">
    <property type="entry name" value="DnaJ"/>
    <property type="match status" value="1"/>
</dbReference>